<dbReference type="OrthoDB" id="44820at2759"/>
<keyword evidence="3" id="KW-1185">Reference proteome</keyword>
<comment type="caution">
    <text evidence="2">The sequence shown here is derived from an EMBL/GenBank/DDBJ whole genome shotgun (WGS) entry which is preliminary data.</text>
</comment>
<dbReference type="Gene3D" id="3.10.450.50">
    <property type="match status" value="1"/>
</dbReference>
<evidence type="ECO:0000313" key="2">
    <source>
        <dbReference type="EMBL" id="GFP94616.1"/>
    </source>
</evidence>
<gene>
    <name evidence="2" type="ORF">PHJA_001606000</name>
</gene>
<evidence type="ECO:0000256" key="1">
    <source>
        <dbReference type="SAM" id="MobiDB-lite"/>
    </source>
</evidence>
<dbReference type="PANTHER" id="PTHR31094">
    <property type="entry name" value="RIKEN CDNA 2310061I04 GENE"/>
    <property type="match status" value="1"/>
</dbReference>
<accession>A0A830C655</accession>
<protein>
    <submittedName>
        <fullName evidence="2">Delta(8)-fatty-acid desaturase</fullName>
    </submittedName>
</protein>
<name>A0A830C655_9LAMI</name>
<dbReference type="AlphaFoldDB" id="A0A830C655"/>
<dbReference type="Proteomes" id="UP000653305">
    <property type="component" value="Unassembled WGS sequence"/>
</dbReference>
<dbReference type="PANTHER" id="PTHR31094:SF2">
    <property type="entry name" value="RIKEN CDNA 2310061I04 GENE"/>
    <property type="match status" value="1"/>
</dbReference>
<dbReference type="InterPro" id="IPR032710">
    <property type="entry name" value="NTF2-like_dom_sf"/>
</dbReference>
<feature type="region of interest" description="Disordered" evidence="1">
    <location>
        <begin position="305"/>
        <end position="334"/>
    </location>
</feature>
<reference evidence="2" key="1">
    <citation type="submission" date="2020-07" db="EMBL/GenBank/DDBJ databases">
        <title>Ethylene signaling mediates host invasion by parasitic plants.</title>
        <authorList>
            <person name="Yoshida S."/>
        </authorList>
    </citation>
    <scope>NUCLEOTIDE SEQUENCE</scope>
    <source>
        <strain evidence="2">Okayama</strain>
    </source>
</reference>
<dbReference type="Pfam" id="PF10184">
    <property type="entry name" value="DUF2358"/>
    <property type="match status" value="1"/>
</dbReference>
<evidence type="ECO:0000313" key="3">
    <source>
        <dbReference type="Proteomes" id="UP000653305"/>
    </source>
</evidence>
<dbReference type="EMBL" id="BMAC01000358">
    <property type="protein sequence ID" value="GFP94616.1"/>
    <property type="molecule type" value="Genomic_DNA"/>
</dbReference>
<dbReference type="InterPro" id="IPR018790">
    <property type="entry name" value="DUF2358"/>
</dbReference>
<dbReference type="SUPFAM" id="SSF54427">
    <property type="entry name" value="NTF2-like"/>
    <property type="match status" value="1"/>
</dbReference>
<sequence length="600" mass="65992">MALLVPSPEISSLAGRETPARAILRVVRSRNIRFSVCAGVKGLDKELSKQSDTAPFSPNRDKEGKERKRDYYVNTGYAIRILREEFSELFQRELSFDIYRDDIVFKDPFNSFSGIDNYKSIFWALRFHGKIFFSALWVDIISVWQPVDNMIIVRWTVHGVPRIPWESHSRFDGTSEYKLDKDGKIYEHRVHNIAVNGPHQKFQRPQRPLIRLDERHAIIRQVMLLAQFLHHGRYTPEVTPRHPREQVMLELELEPTEEPIHPGRARDVDRPVGLLLEPVVPLGGPDVNIRRKVVQAELDVLDRADGEARQDEEDAFGPVGQTRDEGREPGVEDEDAEYVDGPVLDFPFRAQEEDRLEVEVEARDHHHGIERQVLVADEESRHGVERELALVELGGHGLEEFRRDGEDGEVLEVGVVVEAVARHVVGVVGPLPPGHADAGEAVAGEDLGQLVVPGGDHDVVVARVVAQVGDLHPGQAQDGAGQHVGPEGIGAEDAVDARGEHEGDGAEGVDDAVALVVEEAQLDETGDEGPVVTGDVGDLEVLEVEAGEEGVEVFPGGAGVEGNEGVGDVLAGEAEDGDVAPGVVWEPVGDVIDLALDRDP</sequence>
<proteinExistence type="predicted"/>
<organism evidence="2 3">
    <name type="scientific">Phtheirospermum japonicum</name>
    <dbReference type="NCBI Taxonomy" id="374723"/>
    <lineage>
        <taxon>Eukaryota</taxon>
        <taxon>Viridiplantae</taxon>
        <taxon>Streptophyta</taxon>
        <taxon>Embryophyta</taxon>
        <taxon>Tracheophyta</taxon>
        <taxon>Spermatophyta</taxon>
        <taxon>Magnoliopsida</taxon>
        <taxon>eudicotyledons</taxon>
        <taxon>Gunneridae</taxon>
        <taxon>Pentapetalae</taxon>
        <taxon>asterids</taxon>
        <taxon>lamiids</taxon>
        <taxon>Lamiales</taxon>
        <taxon>Orobanchaceae</taxon>
        <taxon>Orobanchaceae incertae sedis</taxon>
        <taxon>Phtheirospermum</taxon>
    </lineage>
</organism>